<name>A0A7X2Z847_9BACL</name>
<feature type="region of interest" description="Disordered" evidence="3">
    <location>
        <begin position="29"/>
        <end position="48"/>
    </location>
</feature>
<dbReference type="Pfam" id="PF13407">
    <property type="entry name" value="Peripla_BP_4"/>
    <property type="match status" value="1"/>
</dbReference>
<evidence type="ECO:0000256" key="2">
    <source>
        <dbReference type="ARBA" id="ARBA00022729"/>
    </source>
</evidence>
<protein>
    <submittedName>
        <fullName evidence="6">Substrate-binding domain-containing protein</fullName>
    </submittedName>
</protein>
<evidence type="ECO:0000313" key="7">
    <source>
        <dbReference type="Proteomes" id="UP000450917"/>
    </source>
</evidence>
<organism evidence="6 7">
    <name type="scientific">Paenibacillus validus</name>
    <dbReference type="NCBI Taxonomy" id="44253"/>
    <lineage>
        <taxon>Bacteria</taxon>
        <taxon>Bacillati</taxon>
        <taxon>Bacillota</taxon>
        <taxon>Bacilli</taxon>
        <taxon>Bacillales</taxon>
        <taxon>Paenibacillaceae</taxon>
        <taxon>Paenibacillus</taxon>
    </lineage>
</organism>
<dbReference type="GO" id="GO:0030246">
    <property type="term" value="F:carbohydrate binding"/>
    <property type="evidence" value="ECO:0007669"/>
    <property type="project" value="TreeGrafter"/>
</dbReference>
<dbReference type="PROSITE" id="PS51257">
    <property type="entry name" value="PROKAR_LIPOPROTEIN"/>
    <property type="match status" value="1"/>
</dbReference>
<evidence type="ECO:0000256" key="3">
    <source>
        <dbReference type="SAM" id="MobiDB-lite"/>
    </source>
</evidence>
<evidence type="ECO:0000256" key="4">
    <source>
        <dbReference type="SAM" id="SignalP"/>
    </source>
</evidence>
<dbReference type="PANTHER" id="PTHR30036">
    <property type="entry name" value="D-XYLOSE-BINDING PERIPLASMIC PROTEIN"/>
    <property type="match status" value="1"/>
</dbReference>
<dbReference type="AlphaFoldDB" id="A0A7X2Z847"/>
<dbReference type="InterPro" id="IPR028082">
    <property type="entry name" value="Peripla_BP_I"/>
</dbReference>
<gene>
    <name evidence="6" type="ORF">GNP93_05315</name>
</gene>
<accession>A0A7X2Z847</accession>
<dbReference type="CDD" id="cd19992">
    <property type="entry name" value="PBP1_ABC_xylose_binding-like"/>
    <property type="match status" value="1"/>
</dbReference>
<dbReference type="SUPFAM" id="SSF53822">
    <property type="entry name" value="Periplasmic binding protein-like I"/>
    <property type="match status" value="1"/>
</dbReference>
<dbReference type="InterPro" id="IPR025997">
    <property type="entry name" value="SBP_2_dom"/>
</dbReference>
<dbReference type="PANTHER" id="PTHR30036:SF1">
    <property type="entry name" value="D-XYLOSE-BINDING PERIPLASMIC PROTEIN"/>
    <property type="match status" value="1"/>
</dbReference>
<dbReference type="Gene3D" id="3.40.50.2300">
    <property type="match status" value="2"/>
</dbReference>
<keyword evidence="7" id="KW-1185">Reference proteome</keyword>
<evidence type="ECO:0000256" key="1">
    <source>
        <dbReference type="ARBA" id="ARBA00004196"/>
    </source>
</evidence>
<feature type="chain" id="PRO_5031549581" evidence="4">
    <location>
        <begin position="28"/>
        <end position="383"/>
    </location>
</feature>
<dbReference type="RefSeq" id="WP_141334587.1">
    <property type="nucleotide sequence ID" value="NZ_JBDLZV010000001.1"/>
</dbReference>
<reference evidence="6 7" key="1">
    <citation type="submission" date="2019-11" db="EMBL/GenBank/DDBJ databases">
        <title>Draft genome sequences of five Paenibacillus species of dairy origin.</title>
        <authorList>
            <person name="Olajide A.M."/>
            <person name="Chen S."/>
            <person name="Lapointe G."/>
        </authorList>
    </citation>
    <scope>NUCLEOTIDE SEQUENCE [LARGE SCALE GENOMIC DNA]</scope>
    <source>
        <strain evidence="6 7">2CS3</strain>
    </source>
</reference>
<sequence>MKKNVLKSVSMMIVLLSAFMTACSQQAGTGAPAGQNAGSSEPGASAAKSKNDEVVIGFSVGTMKQERWQREVKMAQKYADEKGFKLIVQSCEEDAAKQVQQVEGMLTQGIDALLISAQDSESSGVIVEKAHQAGVPVVAYDRLVRNGDLDYYITFDNVKVGELQAKMLADRYPKGNYIWVLGGPEDNNAHLLKQGQESVLKPYMDKGDIKIVVQQWAKGWNPEEALKIAENGLTKAKNDVVAVIASNDGTAGGVVQALESQGLAGKVGVSGQDADIAALQRIVEGKQTGTVYKPTQVLNQTAMDLVYALAAKDEAKIKELNSGNFKNGHVGTVDNGTKKVTSLLMDVQLVTKENVVDTVIKDGYQKMEDIYKNMPKDQWPKAQ</sequence>
<dbReference type="GO" id="GO:0030288">
    <property type="term" value="C:outer membrane-bounded periplasmic space"/>
    <property type="evidence" value="ECO:0007669"/>
    <property type="project" value="TreeGrafter"/>
</dbReference>
<feature type="signal peptide" evidence="4">
    <location>
        <begin position="1"/>
        <end position="27"/>
    </location>
</feature>
<proteinExistence type="predicted"/>
<comment type="subcellular location">
    <subcellularLocation>
        <location evidence="1">Cell envelope</location>
    </subcellularLocation>
</comment>
<comment type="caution">
    <text evidence="6">The sequence shown here is derived from an EMBL/GenBank/DDBJ whole genome shotgun (WGS) entry which is preliminary data.</text>
</comment>
<evidence type="ECO:0000259" key="5">
    <source>
        <dbReference type="Pfam" id="PF13407"/>
    </source>
</evidence>
<feature type="domain" description="Periplasmic binding protein" evidence="5">
    <location>
        <begin position="56"/>
        <end position="312"/>
    </location>
</feature>
<dbReference type="Proteomes" id="UP000450917">
    <property type="component" value="Unassembled WGS sequence"/>
</dbReference>
<dbReference type="EMBL" id="WNZX01000003">
    <property type="protein sequence ID" value="MUG70095.1"/>
    <property type="molecule type" value="Genomic_DNA"/>
</dbReference>
<evidence type="ECO:0000313" key="6">
    <source>
        <dbReference type="EMBL" id="MUG70095.1"/>
    </source>
</evidence>
<dbReference type="InterPro" id="IPR050555">
    <property type="entry name" value="Bact_Solute-Bind_Prot2"/>
</dbReference>
<keyword evidence="2 4" id="KW-0732">Signal</keyword>